<dbReference type="InterPro" id="IPR011663">
    <property type="entry name" value="UTRA"/>
</dbReference>
<dbReference type="Proteomes" id="UP000548082">
    <property type="component" value="Unassembled WGS sequence"/>
</dbReference>
<accession>A0A099W9C6</accession>
<evidence type="ECO:0000313" key="30">
    <source>
        <dbReference type="Proteomes" id="UP000541955"/>
    </source>
</evidence>
<evidence type="ECO:0000313" key="37">
    <source>
        <dbReference type="Proteomes" id="UP000550367"/>
    </source>
</evidence>
<evidence type="ECO:0000313" key="16">
    <source>
        <dbReference type="EMBL" id="MBC2116050.1"/>
    </source>
</evidence>
<dbReference type="SMART" id="SM00345">
    <property type="entry name" value="HTH_GNTR"/>
    <property type="match status" value="1"/>
</dbReference>
<evidence type="ECO:0000313" key="34">
    <source>
        <dbReference type="Proteomes" id="UP000546806"/>
    </source>
</evidence>
<evidence type="ECO:0000313" key="9">
    <source>
        <dbReference type="EMBL" id="MBC1560696.1"/>
    </source>
</evidence>
<evidence type="ECO:0000256" key="3">
    <source>
        <dbReference type="ARBA" id="ARBA00023163"/>
    </source>
</evidence>
<evidence type="ECO:0000313" key="25">
    <source>
        <dbReference type="Proteomes" id="UP000519573"/>
    </source>
</evidence>
<dbReference type="EMBL" id="JAAROV010000001">
    <property type="protein sequence ID" value="MBC1315581.1"/>
    <property type="molecule type" value="Genomic_DNA"/>
</dbReference>
<evidence type="ECO:0000256" key="1">
    <source>
        <dbReference type="ARBA" id="ARBA00023015"/>
    </source>
</evidence>
<dbReference type="Proteomes" id="UP000574104">
    <property type="component" value="Unassembled WGS sequence"/>
</dbReference>
<evidence type="ECO:0000313" key="21">
    <source>
        <dbReference type="EMBL" id="MBC2282991.1"/>
    </source>
</evidence>
<dbReference type="SUPFAM" id="SSF64288">
    <property type="entry name" value="Chorismate lyase-like"/>
    <property type="match status" value="1"/>
</dbReference>
<dbReference type="GO" id="GO:0003677">
    <property type="term" value="F:DNA binding"/>
    <property type="evidence" value="ECO:0007669"/>
    <property type="project" value="UniProtKB-KW"/>
</dbReference>
<dbReference type="Proteomes" id="UP000532866">
    <property type="component" value="Unassembled WGS sequence"/>
</dbReference>
<evidence type="ECO:0000256" key="2">
    <source>
        <dbReference type="ARBA" id="ARBA00023125"/>
    </source>
</evidence>
<dbReference type="EMBL" id="JAARRW010000001">
    <property type="protein sequence ID" value="MBC1560696.1"/>
    <property type="molecule type" value="Genomic_DNA"/>
</dbReference>
<dbReference type="EMBL" id="JAARZS010000002">
    <property type="protein sequence ID" value="MBC2282991.1"/>
    <property type="molecule type" value="Genomic_DNA"/>
</dbReference>
<dbReference type="Proteomes" id="UP000553016">
    <property type="component" value="Unassembled WGS sequence"/>
</dbReference>
<evidence type="ECO:0000313" key="8">
    <source>
        <dbReference type="EMBL" id="MBC1400526.1"/>
    </source>
</evidence>
<dbReference type="InterPro" id="IPR050679">
    <property type="entry name" value="Bact_HTH_transcr_reg"/>
</dbReference>
<dbReference type="EMBL" id="JAARYY010000001">
    <property type="protein sequence ID" value="MBC2242694.1"/>
    <property type="molecule type" value="Genomic_DNA"/>
</dbReference>
<evidence type="ECO:0000313" key="42">
    <source>
        <dbReference type="Proteomes" id="UP000586951"/>
    </source>
</evidence>
<evidence type="ECO:0000313" key="6">
    <source>
        <dbReference type="EMBL" id="MBC1315581.1"/>
    </source>
</evidence>
<dbReference type="CDD" id="cd07377">
    <property type="entry name" value="WHTH_GntR"/>
    <property type="match status" value="1"/>
</dbReference>
<evidence type="ECO:0000313" key="26">
    <source>
        <dbReference type="Proteomes" id="UP000529446"/>
    </source>
</evidence>
<evidence type="ECO:0000313" key="11">
    <source>
        <dbReference type="EMBL" id="MBC1615748.1"/>
    </source>
</evidence>
<dbReference type="STRING" id="1552123.EP57_09270"/>
<dbReference type="PROSITE" id="PS50949">
    <property type="entry name" value="HTH_GNTR"/>
    <property type="match status" value="1"/>
</dbReference>
<evidence type="ECO:0000313" key="10">
    <source>
        <dbReference type="EMBL" id="MBC1564469.1"/>
    </source>
</evidence>
<dbReference type="SUPFAM" id="SSF46785">
    <property type="entry name" value="Winged helix' DNA-binding domain"/>
    <property type="match status" value="1"/>
</dbReference>
<dbReference type="eggNOG" id="COG2188">
    <property type="taxonomic scope" value="Bacteria"/>
</dbReference>
<dbReference type="EMBL" id="JAARPT010000001">
    <property type="protein sequence ID" value="MBC1400526.1"/>
    <property type="molecule type" value="Genomic_DNA"/>
</dbReference>
<dbReference type="GeneID" id="58717562"/>
<dbReference type="EMBL" id="JAAROL010000001">
    <property type="protein sequence ID" value="MBC1330732.1"/>
    <property type="molecule type" value="Genomic_DNA"/>
</dbReference>
<keyword evidence="24" id="KW-1185">Reference proteome</keyword>
<dbReference type="EMBL" id="JAARRU010000001">
    <property type="protein sequence ID" value="MBC1564469.1"/>
    <property type="molecule type" value="Genomic_DNA"/>
</dbReference>
<dbReference type="Proteomes" id="UP000543379">
    <property type="component" value="Unassembled WGS sequence"/>
</dbReference>
<dbReference type="InterPro" id="IPR036390">
    <property type="entry name" value="WH_DNA-bd_sf"/>
</dbReference>
<dbReference type="EMBL" id="JAARSH010000003">
    <property type="protein sequence ID" value="MBC1615748.1"/>
    <property type="molecule type" value="Genomic_DNA"/>
</dbReference>
<evidence type="ECO:0000259" key="4">
    <source>
        <dbReference type="PROSITE" id="PS50949"/>
    </source>
</evidence>
<dbReference type="Pfam" id="PF07702">
    <property type="entry name" value="UTRA"/>
    <property type="match status" value="1"/>
</dbReference>
<evidence type="ECO:0000313" key="17">
    <source>
        <dbReference type="EMBL" id="MBC2165371.1"/>
    </source>
</evidence>
<evidence type="ECO:0000313" key="39">
    <source>
        <dbReference type="Proteomes" id="UP000565628"/>
    </source>
</evidence>
<comment type="caution">
    <text evidence="5">The sequence shown here is derived from an EMBL/GenBank/DDBJ whole genome shotgun (WGS) entry which is preliminary data.</text>
</comment>
<keyword evidence="1" id="KW-0805">Transcription regulation</keyword>
<gene>
    <name evidence="5" type="ORF">EP57_09270</name>
    <name evidence="7" type="ORF">HB759_02100</name>
    <name evidence="6" type="ORF">HB811_02240</name>
    <name evidence="8" type="ORF">HB836_02875</name>
    <name evidence="9" type="ORF">HB902_01340</name>
    <name evidence="11" type="ORF">HB904_06090</name>
    <name evidence="10" type="ORF">HB907_03570</name>
    <name evidence="12" type="ORF">HCA46_03655</name>
    <name evidence="13" type="ORF">HCA52_01345</name>
    <name evidence="14" type="ORF">HCA55_01115</name>
    <name evidence="15" type="ORF">HCA78_09555</name>
    <name evidence="16" type="ORF">HCB06_05400</name>
    <name evidence="20" type="ORF">HCB25_01370</name>
    <name evidence="17" type="ORF">HCB26_02120</name>
    <name evidence="18" type="ORF">HCB27_10005</name>
    <name evidence="19" type="ORF">HCB35_01345</name>
    <name evidence="21" type="ORF">HCB69_01200</name>
    <name evidence="22" type="ORF">HCC36_01945</name>
    <name evidence="23" type="ORF">HCJ81_03400</name>
</gene>
<evidence type="ECO:0000313" key="5">
    <source>
        <dbReference type="EMBL" id="KGL40735.1"/>
    </source>
</evidence>
<evidence type="ECO:0000313" key="13">
    <source>
        <dbReference type="EMBL" id="MBC1792046.1"/>
    </source>
</evidence>
<dbReference type="EMBL" id="JAARUV010000001">
    <property type="protein sequence ID" value="MBC1777923.1"/>
    <property type="molecule type" value="Genomic_DNA"/>
</dbReference>
<dbReference type="Gene3D" id="1.10.10.10">
    <property type="entry name" value="Winged helix-like DNA-binding domain superfamily/Winged helix DNA-binding domain"/>
    <property type="match status" value="1"/>
</dbReference>
<dbReference type="GO" id="GO:0045892">
    <property type="term" value="P:negative regulation of DNA-templated transcription"/>
    <property type="evidence" value="ECO:0007669"/>
    <property type="project" value="TreeGrafter"/>
</dbReference>
<dbReference type="EMBL" id="JAARVD010000001">
    <property type="protein sequence ID" value="MBC1795298.1"/>
    <property type="molecule type" value="Genomic_DNA"/>
</dbReference>
<dbReference type="InterPro" id="IPR036388">
    <property type="entry name" value="WH-like_DNA-bd_sf"/>
</dbReference>
<dbReference type="EMBL" id="JAARZA010000001">
    <property type="protein sequence ID" value="MBC2239104.1"/>
    <property type="molecule type" value="Genomic_DNA"/>
</dbReference>
<evidence type="ECO:0000313" key="24">
    <source>
        <dbReference type="Proteomes" id="UP000029844"/>
    </source>
</evidence>
<evidence type="ECO:0000313" key="20">
    <source>
        <dbReference type="EMBL" id="MBC2242694.1"/>
    </source>
</evidence>
<reference evidence="25 26" key="2">
    <citation type="submission" date="2020-03" db="EMBL/GenBank/DDBJ databases">
        <title>Soil Listeria distribution.</title>
        <authorList>
            <person name="Liao J."/>
            <person name="Wiedmann M."/>
        </authorList>
    </citation>
    <scope>NUCLEOTIDE SEQUENCE [LARGE SCALE GENOMIC DNA]</scope>
    <source>
        <strain evidence="23 39">FSL L7-0039</strain>
        <strain evidence="22 31">FSL L7-0051</strain>
        <strain evidence="21 41">FSL L7-0054</strain>
        <strain evidence="19 38">FSL L7-0149</strain>
        <strain evidence="20 37">FSL L7-0153</strain>
        <strain evidence="17 25">FSL L7-0245</strain>
        <strain evidence="18 29">FSL L7-0259</strain>
        <strain evidence="16 26">FSL L7-0360</strain>
        <strain evidence="15 34">FSL L7-0435</strain>
        <strain evidence="13 28">FSL L7-0978</strain>
        <strain evidence="14 36">FSL L7-0990</strain>
        <strain evidence="12 35">FSL L7-1017</strain>
        <strain evidence="11 40">FSL L7-1299</strain>
        <strain evidence="9 30">FSL L7-1387</strain>
        <strain evidence="10 42">FSL L7-1427</strain>
        <strain evidence="8 33">FSL L7-1658</strain>
        <strain evidence="6 32">FSL L7-1816</strain>
        <strain evidence="7 27">FSL L7-1833</strain>
    </source>
</reference>
<dbReference type="Proteomes" id="UP000519573">
    <property type="component" value="Unassembled WGS sequence"/>
</dbReference>
<evidence type="ECO:0000313" key="29">
    <source>
        <dbReference type="Proteomes" id="UP000541735"/>
    </source>
</evidence>
<dbReference type="Proteomes" id="UP000541955">
    <property type="component" value="Unassembled WGS sequence"/>
</dbReference>
<evidence type="ECO:0000313" key="33">
    <source>
        <dbReference type="Proteomes" id="UP000544413"/>
    </source>
</evidence>
<proteinExistence type="predicted"/>
<evidence type="ECO:0000313" key="28">
    <source>
        <dbReference type="Proteomes" id="UP000539064"/>
    </source>
</evidence>
<evidence type="ECO:0000313" key="7">
    <source>
        <dbReference type="EMBL" id="MBC1330732.1"/>
    </source>
</evidence>
<dbReference type="Proteomes" id="UP000543005">
    <property type="component" value="Unassembled WGS sequence"/>
</dbReference>
<dbReference type="PANTHER" id="PTHR44846:SF1">
    <property type="entry name" value="MANNOSYL-D-GLYCERATE TRANSPORT_METABOLISM SYSTEM REPRESSOR MNGR-RELATED"/>
    <property type="match status" value="1"/>
</dbReference>
<dbReference type="Pfam" id="PF00392">
    <property type="entry name" value="GntR"/>
    <property type="match status" value="1"/>
</dbReference>
<dbReference type="PRINTS" id="PR00035">
    <property type="entry name" value="HTHGNTR"/>
</dbReference>
<dbReference type="EMBL" id="JAARYD010000004">
    <property type="protein sequence ID" value="MBC2176951.1"/>
    <property type="molecule type" value="Genomic_DNA"/>
</dbReference>
<evidence type="ECO:0000313" key="12">
    <source>
        <dbReference type="EMBL" id="MBC1777923.1"/>
    </source>
</evidence>
<dbReference type="EMBL" id="JAASWV010000003">
    <property type="protein sequence ID" value="MBC2309916.1"/>
    <property type="molecule type" value="Genomic_DNA"/>
</dbReference>
<dbReference type="EMBL" id="JAARVG010000001">
    <property type="protein sequence ID" value="MBC1792046.1"/>
    <property type="molecule type" value="Genomic_DNA"/>
</dbReference>
<name>A0A099W9C6_9LIST</name>
<dbReference type="Proteomes" id="UP000585696">
    <property type="component" value="Unassembled WGS sequence"/>
</dbReference>
<dbReference type="EMBL" id="JNFA01000023">
    <property type="protein sequence ID" value="KGL40735.1"/>
    <property type="molecule type" value="Genomic_DNA"/>
</dbReference>
<dbReference type="Proteomes" id="UP000547643">
    <property type="component" value="Unassembled WGS sequence"/>
</dbReference>
<dbReference type="InterPro" id="IPR028978">
    <property type="entry name" value="Chorismate_lyase_/UTRA_dom_sf"/>
</dbReference>
<evidence type="ECO:0000313" key="41">
    <source>
        <dbReference type="Proteomes" id="UP000585696"/>
    </source>
</evidence>
<keyword evidence="2" id="KW-0238">DNA-binding</keyword>
<organism evidence="5 24">
    <name type="scientific">Listeria booriae</name>
    <dbReference type="NCBI Taxonomy" id="1552123"/>
    <lineage>
        <taxon>Bacteria</taxon>
        <taxon>Bacillati</taxon>
        <taxon>Bacillota</taxon>
        <taxon>Bacilli</taxon>
        <taxon>Bacillales</taxon>
        <taxon>Listeriaceae</taxon>
        <taxon>Listeria</taxon>
    </lineage>
</organism>
<evidence type="ECO:0000313" key="19">
    <source>
        <dbReference type="EMBL" id="MBC2239104.1"/>
    </source>
</evidence>
<dbReference type="OrthoDB" id="9815017at2"/>
<evidence type="ECO:0000313" key="31">
    <source>
        <dbReference type="Proteomes" id="UP000543005"/>
    </source>
</evidence>
<evidence type="ECO:0000313" key="38">
    <source>
        <dbReference type="Proteomes" id="UP000553016"/>
    </source>
</evidence>
<evidence type="ECO:0000313" key="36">
    <source>
        <dbReference type="Proteomes" id="UP000548082"/>
    </source>
</evidence>
<evidence type="ECO:0000313" key="32">
    <source>
        <dbReference type="Proteomes" id="UP000543379"/>
    </source>
</evidence>
<dbReference type="Proteomes" id="UP000029844">
    <property type="component" value="Unassembled WGS sequence"/>
</dbReference>
<evidence type="ECO:0000313" key="40">
    <source>
        <dbReference type="Proteomes" id="UP000574104"/>
    </source>
</evidence>
<dbReference type="Proteomes" id="UP000550367">
    <property type="component" value="Unassembled WGS sequence"/>
</dbReference>
<reference evidence="5 24" key="1">
    <citation type="submission" date="2014-05" db="EMBL/GenBank/DDBJ databases">
        <title>Novel Listeriaceae from food processing environments.</title>
        <authorList>
            <person name="den Bakker H.C."/>
        </authorList>
    </citation>
    <scope>NUCLEOTIDE SEQUENCE [LARGE SCALE GENOMIC DNA]</scope>
    <source>
        <strain evidence="5 24">FSL A5-0281</strain>
    </source>
</reference>
<dbReference type="AlphaFoldDB" id="A0A099W9C6"/>
<dbReference type="Proteomes" id="UP000546806">
    <property type="component" value="Unassembled WGS sequence"/>
</dbReference>
<dbReference type="Proteomes" id="UP000544413">
    <property type="component" value="Unassembled WGS sequence"/>
</dbReference>
<dbReference type="Proteomes" id="UP000541735">
    <property type="component" value="Unassembled WGS sequence"/>
</dbReference>
<dbReference type="Proteomes" id="UP000586951">
    <property type="component" value="Unassembled WGS sequence"/>
</dbReference>
<protein>
    <submittedName>
        <fullName evidence="5">GntR family transcriptional regulator</fullName>
    </submittedName>
</protein>
<keyword evidence="3" id="KW-0804">Transcription</keyword>
<dbReference type="EMBL" id="JAARWW010000004">
    <property type="protein sequence ID" value="MBC2004013.1"/>
    <property type="molecule type" value="Genomic_DNA"/>
</dbReference>
<dbReference type="EMBL" id="JAARYH010000001">
    <property type="protein sequence ID" value="MBC2165371.1"/>
    <property type="molecule type" value="Genomic_DNA"/>
</dbReference>
<dbReference type="SMART" id="SM00866">
    <property type="entry name" value="UTRA"/>
    <property type="match status" value="1"/>
</dbReference>
<dbReference type="GO" id="GO:0003700">
    <property type="term" value="F:DNA-binding transcription factor activity"/>
    <property type="evidence" value="ECO:0007669"/>
    <property type="project" value="InterPro"/>
</dbReference>
<dbReference type="EMBL" id="JAARZT010000003">
    <property type="protein sequence ID" value="MBC2291980.1"/>
    <property type="molecule type" value="Genomic_DNA"/>
</dbReference>
<evidence type="ECO:0000313" key="27">
    <source>
        <dbReference type="Proteomes" id="UP000532866"/>
    </source>
</evidence>
<evidence type="ECO:0000313" key="18">
    <source>
        <dbReference type="EMBL" id="MBC2176951.1"/>
    </source>
</evidence>
<feature type="domain" description="HTH gntR-type" evidence="4">
    <location>
        <begin position="8"/>
        <end position="76"/>
    </location>
</feature>
<sequence length="240" mass="27198">MIDKSSGIPIYIQIQSEIKQKIEDGTWQVGKAIPAERQLAEMFHVSRMTVRQAIQGLVDDTILQRRVGAGTFIAEKKMTEHLEAVTSFTNLMIHEGKVPSSRIVSYGIRPASTQEREALQLPENSNVMRIERIRYGDKIPILFEIVVVPENIASLLTKEDIMESLYEAILSKLGQNIGEAEQIMEAALVSEKVAPYLDVKMGSPVMKLRQITFLQDGRPFEFTRSQYVGNRFQFVARVKQ</sequence>
<dbReference type="RefSeq" id="WP_036085941.1">
    <property type="nucleotide sequence ID" value="NZ_CBCSHQ010000004.1"/>
</dbReference>
<evidence type="ECO:0000313" key="22">
    <source>
        <dbReference type="EMBL" id="MBC2291980.1"/>
    </source>
</evidence>
<dbReference type="Proteomes" id="UP000539064">
    <property type="component" value="Unassembled WGS sequence"/>
</dbReference>
<dbReference type="PANTHER" id="PTHR44846">
    <property type="entry name" value="MANNOSYL-D-GLYCERATE TRANSPORT/METABOLISM SYSTEM REPRESSOR MNGR-RELATED"/>
    <property type="match status" value="1"/>
</dbReference>
<dbReference type="Proteomes" id="UP000529446">
    <property type="component" value="Unassembled WGS sequence"/>
</dbReference>
<evidence type="ECO:0000313" key="15">
    <source>
        <dbReference type="EMBL" id="MBC2004013.1"/>
    </source>
</evidence>
<evidence type="ECO:0000313" key="23">
    <source>
        <dbReference type="EMBL" id="MBC2309916.1"/>
    </source>
</evidence>
<evidence type="ECO:0000313" key="14">
    <source>
        <dbReference type="EMBL" id="MBC1795298.1"/>
    </source>
</evidence>
<dbReference type="EMBL" id="JAARXI010000002">
    <property type="protein sequence ID" value="MBC2116050.1"/>
    <property type="molecule type" value="Genomic_DNA"/>
</dbReference>
<evidence type="ECO:0000313" key="35">
    <source>
        <dbReference type="Proteomes" id="UP000547643"/>
    </source>
</evidence>
<dbReference type="FunFam" id="1.10.10.10:FF:000079">
    <property type="entry name" value="GntR family transcriptional regulator"/>
    <property type="match status" value="1"/>
</dbReference>
<dbReference type="InterPro" id="IPR000524">
    <property type="entry name" value="Tscrpt_reg_HTH_GntR"/>
</dbReference>
<dbReference type="Gene3D" id="3.40.1410.10">
    <property type="entry name" value="Chorismate lyase-like"/>
    <property type="match status" value="1"/>
</dbReference>
<dbReference type="Proteomes" id="UP000565628">
    <property type="component" value="Unassembled WGS sequence"/>
</dbReference>